<organism evidence="4 5">
    <name type="scientific">Fusarium austroafricanum</name>
    <dbReference type="NCBI Taxonomy" id="2364996"/>
    <lineage>
        <taxon>Eukaryota</taxon>
        <taxon>Fungi</taxon>
        <taxon>Dikarya</taxon>
        <taxon>Ascomycota</taxon>
        <taxon>Pezizomycotina</taxon>
        <taxon>Sordariomycetes</taxon>
        <taxon>Hypocreomycetidae</taxon>
        <taxon>Hypocreales</taxon>
        <taxon>Nectriaceae</taxon>
        <taxon>Fusarium</taxon>
        <taxon>Fusarium concolor species complex</taxon>
    </lineage>
</organism>
<feature type="domain" description="Zn(2)-C6 fungal-type" evidence="3">
    <location>
        <begin position="7"/>
        <end position="35"/>
    </location>
</feature>
<dbReference type="EMBL" id="JAADJG010000282">
    <property type="protein sequence ID" value="KAF4449508.1"/>
    <property type="molecule type" value="Genomic_DNA"/>
</dbReference>
<dbReference type="InterPro" id="IPR001138">
    <property type="entry name" value="Zn2Cys6_DnaBD"/>
</dbReference>
<evidence type="ECO:0000256" key="2">
    <source>
        <dbReference type="SAM" id="MobiDB-lite"/>
    </source>
</evidence>
<dbReference type="PROSITE" id="PS00463">
    <property type="entry name" value="ZN2_CY6_FUNGAL_1"/>
    <property type="match status" value="1"/>
</dbReference>
<evidence type="ECO:0000313" key="5">
    <source>
        <dbReference type="Proteomes" id="UP000605986"/>
    </source>
</evidence>
<feature type="compositionally biased region" description="Polar residues" evidence="2">
    <location>
        <begin position="69"/>
        <end position="87"/>
    </location>
</feature>
<feature type="compositionally biased region" description="Low complexity" evidence="2">
    <location>
        <begin position="91"/>
        <end position="106"/>
    </location>
</feature>
<comment type="caution">
    <text evidence="4">The sequence shown here is derived from an EMBL/GenBank/DDBJ whole genome shotgun (WGS) entry which is preliminary data.</text>
</comment>
<dbReference type="InterPro" id="IPR036864">
    <property type="entry name" value="Zn2-C6_fun-type_DNA-bd_sf"/>
</dbReference>
<evidence type="ECO:0000256" key="1">
    <source>
        <dbReference type="ARBA" id="ARBA00023242"/>
    </source>
</evidence>
<gene>
    <name evidence="4" type="ORF">F53441_7244</name>
</gene>
<protein>
    <submittedName>
        <fullName evidence="4">Transcriptional regulatory protein pro-1</fullName>
    </submittedName>
</protein>
<evidence type="ECO:0000259" key="3">
    <source>
        <dbReference type="PROSITE" id="PS50048"/>
    </source>
</evidence>
<dbReference type="PANTHER" id="PTHR37534:SF44">
    <property type="entry name" value="ZN(II)2CYS6 TRANSCRIPTION FACTOR (EUROFUNG)"/>
    <property type="match status" value="1"/>
</dbReference>
<keyword evidence="5" id="KW-1185">Reference proteome</keyword>
<feature type="region of interest" description="Disordered" evidence="2">
    <location>
        <begin position="65"/>
        <end position="115"/>
    </location>
</feature>
<dbReference type="GO" id="GO:0005634">
    <property type="term" value="C:nucleus"/>
    <property type="evidence" value="ECO:0007669"/>
    <property type="project" value="TreeGrafter"/>
</dbReference>
<evidence type="ECO:0000313" key="4">
    <source>
        <dbReference type="EMBL" id="KAF4449508.1"/>
    </source>
</evidence>
<proteinExistence type="predicted"/>
<dbReference type="Pfam" id="PF00172">
    <property type="entry name" value="Zn_clus"/>
    <property type="match status" value="1"/>
</dbReference>
<dbReference type="GO" id="GO:0008270">
    <property type="term" value="F:zinc ion binding"/>
    <property type="evidence" value="ECO:0007669"/>
    <property type="project" value="InterPro"/>
</dbReference>
<sequence>MARSRGGCLNCKARKRKCDQARPECHACSQRGMRCQGYSTPLRWVNGVASRGRFAGASVPDASLVAMPTQGSGSSNPDTSIQDLSIESNHDTSSTASGSSAFSPRSVPTADPQDPIFQRFMNNGLNRLYTTEATSWIKPFFADMAHQSPALVMIAGAIQAYMDDGKRGMSVRAMESVEIALQTFRQELSTRYETMHQGTLCAGLLVCSLCLLQSQPWTMYLELIVDVYDLRNKLSTPGQISDDLYTQHLIEVLGVMDLPSVVIGRINPSIEVWRLLRRLQDDRPEGRTDGIEVVSGLPRSLIDLFADMADNDPEYTEERFWAWPGQIAILEVRRRKRMERIARGIPEPDETWQKTPDTEIVLCRLISSIDALLKAYEEPRNAHLLVHNGLPYPVINAGLEVPLLKLHPAWKGTIDEVRASFLRKGEMEILHIMFELLDEAWESGTSTFDIETAVRSREIELAIF</sequence>
<accession>A0A8H4NXU1</accession>
<dbReference type="CDD" id="cd00067">
    <property type="entry name" value="GAL4"/>
    <property type="match status" value="1"/>
</dbReference>
<dbReference type="GO" id="GO:0045944">
    <property type="term" value="P:positive regulation of transcription by RNA polymerase II"/>
    <property type="evidence" value="ECO:0007669"/>
    <property type="project" value="TreeGrafter"/>
</dbReference>
<dbReference type="SMART" id="SM00066">
    <property type="entry name" value="GAL4"/>
    <property type="match status" value="1"/>
</dbReference>
<dbReference type="SUPFAM" id="SSF57701">
    <property type="entry name" value="Zn2/Cys6 DNA-binding domain"/>
    <property type="match status" value="1"/>
</dbReference>
<name>A0A8H4NXU1_9HYPO</name>
<dbReference type="PROSITE" id="PS50048">
    <property type="entry name" value="ZN2_CY6_FUNGAL_2"/>
    <property type="match status" value="1"/>
</dbReference>
<dbReference type="OrthoDB" id="3251668at2759"/>
<dbReference type="Proteomes" id="UP000605986">
    <property type="component" value="Unassembled WGS sequence"/>
</dbReference>
<dbReference type="Gene3D" id="4.10.240.10">
    <property type="entry name" value="Zn(2)-C6 fungal-type DNA-binding domain"/>
    <property type="match status" value="1"/>
</dbReference>
<dbReference type="GO" id="GO:0000976">
    <property type="term" value="F:transcription cis-regulatory region binding"/>
    <property type="evidence" value="ECO:0007669"/>
    <property type="project" value="TreeGrafter"/>
</dbReference>
<dbReference type="AlphaFoldDB" id="A0A8H4NXU1"/>
<reference evidence="4" key="1">
    <citation type="submission" date="2020-01" db="EMBL/GenBank/DDBJ databases">
        <title>Identification and distribution of gene clusters putatively required for synthesis of sphingolipid metabolism inhibitors in phylogenetically diverse species of the filamentous fungus Fusarium.</title>
        <authorList>
            <person name="Kim H.-S."/>
            <person name="Busman M."/>
            <person name="Brown D.W."/>
            <person name="Divon H."/>
            <person name="Uhlig S."/>
            <person name="Proctor R.H."/>
        </authorList>
    </citation>
    <scope>NUCLEOTIDE SEQUENCE</scope>
    <source>
        <strain evidence="4">NRRL 53441</strain>
    </source>
</reference>
<keyword evidence="1" id="KW-0539">Nucleus</keyword>
<dbReference type="GO" id="GO:0000981">
    <property type="term" value="F:DNA-binding transcription factor activity, RNA polymerase II-specific"/>
    <property type="evidence" value="ECO:0007669"/>
    <property type="project" value="InterPro"/>
</dbReference>
<dbReference type="PANTHER" id="PTHR37534">
    <property type="entry name" value="TRANSCRIPTIONAL ACTIVATOR PROTEIN UGA3"/>
    <property type="match status" value="1"/>
</dbReference>